<dbReference type="AlphaFoldDB" id="A0A1S6U5U9"/>
<name>A0A1S6U5U9_9BACT</name>
<sequence length="107" mass="12052">MSNISNNNNSVIVNGNNSGNITNVKTGLRAGGDHKLSIYKVKEFIITREDAPIDTGYIGNPNMAAEEMLKNLDIPYYEILKAEFIKEHEDDEPFLKVKIITLKNQKK</sequence>
<evidence type="ECO:0000313" key="2">
    <source>
        <dbReference type="Proteomes" id="UP000190868"/>
    </source>
</evidence>
<protein>
    <submittedName>
        <fullName evidence="1">Uncharacterized protein</fullName>
    </submittedName>
</protein>
<dbReference type="EMBL" id="CP017258">
    <property type="protein sequence ID" value="AQW87111.1"/>
    <property type="molecule type" value="Genomic_DNA"/>
</dbReference>
<evidence type="ECO:0000313" key="1">
    <source>
        <dbReference type="EMBL" id="AQW87111.1"/>
    </source>
</evidence>
<organism evidence="1 2">
    <name type="scientific">Campylobacter pinnipediorum subsp. caledonicus</name>
    <dbReference type="NCBI Taxonomy" id="1874362"/>
    <lineage>
        <taxon>Bacteria</taxon>
        <taxon>Pseudomonadati</taxon>
        <taxon>Campylobacterota</taxon>
        <taxon>Epsilonproteobacteria</taxon>
        <taxon>Campylobacterales</taxon>
        <taxon>Campylobacteraceae</taxon>
        <taxon>Campylobacter</taxon>
    </lineage>
</organism>
<dbReference type="Proteomes" id="UP000190868">
    <property type="component" value="Chromosome"/>
</dbReference>
<accession>A0A1S6U5U9</accession>
<dbReference type="RefSeq" id="WP_078424231.1">
    <property type="nucleotide sequence ID" value="NZ_CP017258.1"/>
</dbReference>
<keyword evidence="2" id="KW-1185">Reference proteome</keyword>
<proteinExistence type="predicted"/>
<reference evidence="2" key="1">
    <citation type="submission" date="2016-09" db="EMBL/GenBank/DDBJ databases">
        <title>Comparative genomics of the Campylobacter concisus group.</title>
        <authorList>
            <person name="Miller W.G."/>
            <person name="Yee E."/>
            <person name="Chapman M.H."/>
            <person name="Huynh S."/>
            <person name="Bono J.L."/>
            <person name="On S.L.W."/>
            <person name="StLeger J."/>
            <person name="Foster G."/>
            <person name="Parker C.T."/>
        </authorList>
    </citation>
    <scope>NUCLEOTIDE SEQUENCE [LARGE SCALE GENOMIC DNA]</scope>
    <source>
        <strain evidence="2">RM18021</strain>
    </source>
</reference>
<gene>
    <name evidence="1" type="ORF">CPIN18021_0264</name>
</gene>